<keyword evidence="6" id="KW-1185">Reference proteome</keyword>
<feature type="domain" description="HTH lacI-type" evidence="4">
    <location>
        <begin position="11"/>
        <end position="60"/>
    </location>
</feature>
<evidence type="ECO:0000313" key="6">
    <source>
        <dbReference type="Proteomes" id="UP000292027"/>
    </source>
</evidence>
<gene>
    <name evidence="5" type="ORF">EV645_3774</name>
</gene>
<name>A0A4Q7X054_9ACTN</name>
<dbReference type="Proteomes" id="UP000292027">
    <property type="component" value="Unassembled WGS sequence"/>
</dbReference>
<evidence type="ECO:0000259" key="4">
    <source>
        <dbReference type="PROSITE" id="PS50932"/>
    </source>
</evidence>
<dbReference type="SUPFAM" id="SSF47413">
    <property type="entry name" value="lambda repressor-like DNA-binding domains"/>
    <property type="match status" value="1"/>
</dbReference>
<dbReference type="RefSeq" id="WP_130445153.1">
    <property type="nucleotide sequence ID" value="NZ_SHKR01000012.1"/>
</dbReference>
<dbReference type="PANTHER" id="PTHR30146:SF153">
    <property type="entry name" value="LACTOSE OPERON REPRESSOR"/>
    <property type="match status" value="1"/>
</dbReference>
<dbReference type="EMBL" id="SHKR01000012">
    <property type="protein sequence ID" value="RZU16224.1"/>
    <property type="molecule type" value="Genomic_DNA"/>
</dbReference>
<proteinExistence type="predicted"/>
<dbReference type="Pfam" id="PF00356">
    <property type="entry name" value="LacI"/>
    <property type="match status" value="1"/>
</dbReference>
<protein>
    <submittedName>
        <fullName evidence="5">Regulatory LacI family protein</fullName>
    </submittedName>
</protein>
<sequence>MSTPRRKLAVVAREAGVSVSTVSKVLRAYPDVAPATRERVRAVLRSAGYPVETAVRRDPSVLVDVVVGSTERTWAGEVLAGLADRVREPGLAVVVTTVTPGCAVPRLWLEQLFARGSRGVIGLDAEFTEVQRMYLAAHQIPCVLVDSGLDDAVSHALGAILEVPAELAG</sequence>
<dbReference type="GO" id="GO:0000976">
    <property type="term" value="F:transcription cis-regulatory region binding"/>
    <property type="evidence" value="ECO:0007669"/>
    <property type="project" value="TreeGrafter"/>
</dbReference>
<dbReference type="InterPro" id="IPR000843">
    <property type="entry name" value="HTH_LacI"/>
</dbReference>
<keyword evidence="1" id="KW-0805">Transcription regulation</keyword>
<accession>A0A4Q7X054</accession>
<evidence type="ECO:0000256" key="1">
    <source>
        <dbReference type="ARBA" id="ARBA00023015"/>
    </source>
</evidence>
<evidence type="ECO:0000256" key="2">
    <source>
        <dbReference type="ARBA" id="ARBA00023125"/>
    </source>
</evidence>
<dbReference type="OrthoDB" id="252678at2"/>
<reference evidence="5 6" key="1">
    <citation type="journal article" date="2015" name="Stand. Genomic Sci.">
        <title>Genomic Encyclopedia of Bacterial and Archaeal Type Strains, Phase III: the genomes of soil and plant-associated and newly described type strains.</title>
        <authorList>
            <person name="Whitman W.B."/>
            <person name="Woyke T."/>
            <person name="Klenk H.P."/>
            <person name="Zhou Y."/>
            <person name="Lilburn T.G."/>
            <person name="Beck B.J."/>
            <person name="De Vos P."/>
            <person name="Vandamme P."/>
            <person name="Eisen J.A."/>
            <person name="Garrity G."/>
            <person name="Hugenholtz P."/>
            <person name="Kyrpides N.C."/>
        </authorList>
    </citation>
    <scope>NUCLEOTIDE SEQUENCE [LARGE SCALE GENOMIC DNA]</scope>
    <source>
        <strain evidence="5 6">VKM Ac-2540</strain>
    </source>
</reference>
<evidence type="ECO:0000256" key="3">
    <source>
        <dbReference type="ARBA" id="ARBA00023163"/>
    </source>
</evidence>
<dbReference type="InterPro" id="IPR028082">
    <property type="entry name" value="Peripla_BP_I"/>
</dbReference>
<dbReference type="SUPFAM" id="SSF53822">
    <property type="entry name" value="Periplasmic binding protein-like I"/>
    <property type="match status" value="1"/>
</dbReference>
<dbReference type="InterPro" id="IPR010982">
    <property type="entry name" value="Lambda_DNA-bd_dom_sf"/>
</dbReference>
<evidence type="ECO:0000313" key="5">
    <source>
        <dbReference type="EMBL" id="RZU16224.1"/>
    </source>
</evidence>
<dbReference type="SMART" id="SM00354">
    <property type="entry name" value="HTH_LACI"/>
    <property type="match status" value="1"/>
</dbReference>
<dbReference type="AlphaFoldDB" id="A0A4Q7X054"/>
<keyword evidence="3" id="KW-0804">Transcription</keyword>
<dbReference type="PANTHER" id="PTHR30146">
    <property type="entry name" value="LACI-RELATED TRANSCRIPTIONAL REPRESSOR"/>
    <property type="match status" value="1"/>
</dbReference>
<dbReference type="Gene3D" id="1.10.260.40">
    <property type="entry name" value="lambda repressor-like DNA-binding domains"/>
    <property type="match status" value="1"/>
</dbReference>
<dbReference type="Gene3D" id="3.40.50.2300">
    <property type="match status" value="1"/>
</dbReference>
<organism evidence="5 6">
    <name type="scientific">Kribbella rubisoli</name>
    <dbReference type="NCBI Taxonomy" id="3075929"/>
    <lineage>
        <taxon>Bacteria</taxon>
        <taxon>Bacillati</taxon>
        <taxon>Actinomycetota</taxon>
        <taxon>Actinomycetes</taxon>
        <taxon>Propionibacteriales</taxon>
        <taxon>Kribbellaceae</taxon>
        <taxon>Kribbella</taxon>
    </lineage>
</organism>
<dbReference type="PROSITE" id="PS50932">
    <property type="entry name" value="HTH_LACI_2"/>
    <property type="match status" value="1"/>
</dbReference>
<dbReference type="GO" id="GO:0003700">
    <property type="term" value="F:DNA-binding transcription factor activity"/>
    <property type="evidence" value="ECO:0007669"/>
    <property type="project" value="TreeGrafter"/>
</dbReference>
<keyword evidence="2" id="KW-0238">DNA-binding</keyword>
<dbReference type="CDD" id="cd01392">
    <property type="entry name" value="HTH_LacI"/>
    <property type="match status" value="1"/>
</dbReference>
<comment type="caution">
    <text evidence="5">The sequence shown here is derived from an EMBL/GenBank/DDBJ whole genome shotgun (WGS) entry which is preliminary data.</text>
</comment>